<feature type="region of interest" description="Disordered" evidence="2">
    <location>
        <begin position="324"/>
        <end position="373"/>
    </location>
</feature>
<feature type="region of interest" description="Disordered" evidence="2">
    <location>
        <begin position="1"/>
        <end position="29"/>
    </location>
</feature>
<dbReference type="EMBL" id="PKSG01000383">
    <property type="protein sequence ID" value="POR35928.1"/>
    <property type="molecule type" value="Genomic_DNA"/>
</dbReference>
<dbReference type="InterPro" id="IPR016024">
    <property type="entry name" value="ARM-type_fold"/>
</dbReference>
<gene>
    <name evidence="4" type="ORF">TPAR_03877</name>
</gene>
<evidence type="ECO:0000313" key="5">
    <source>
        <dbReference type="Proteomes" id="UP000237481"/>
    </source>
</evidence>
<dbReference type="SUPFAM" id="SSF48371">
    <property type="entry name" value="ARM repeat"/>
    <property type="match status" value="1"/>
</dbReference>
<dbReference type="Pfam" id="PF25567">
    <property type="entry name" value="TPR_SYO1"/>
    <property type="match status" value="1"/>
</dbReference>
<dbReference type="GO" id="GO:0042273">
    <property type="term" value="P:ribosomal large subunit biogenesis"/>
    <property type="evidence" value="ECO:0007669"/>
    <property type="project" value="TreeGrafter"/>
</dbReference>
<dbReference type="PANTHER" id="PTHR13347">
    <property type="entry name" value="HEAT REPEAT-CONTAINING PROTEIN 3"/>
    <property type="match status" value="1"/>
</dbReference>
<accession>A0A2S4L0G2</accession>
<feature type="compositionally biased region" description="Basic residues" evidence="2">
    <location>
        <begin position="1"/>
        <end position="12"/>
    </location>
</feature>
<dbReference type="GO" id="GO:0051082">
    <property type="term" value="F:unfolded protein binding"/>
    <property type="evidence" value="ECO:0007669"/>
    <property type="project" value="TreeGrafter"/>
</dbReference>
<dbReference type="Gene3D" id="1.25.10.10">
    <property type="entry name" value="Leucine-rich Repeat Variant"/>
    <property type="match status" value="2"/>
</dbReference>
<sequence length="659" mass="70877">MGKSRRNRGGVAHRRDPIAKQVKPPSDPELAALRESKILPVINDLKNADPKSRSAAATAIANLIQDTRCRKLLLREQVVHTVLTQTLTDAALESRAAGWGVLQVLAQEEEADFCVHLFRQDILTAIEYATQTVSEKLQSREPAFSKLPKAEQSFTTSIAASLVSLLTALAESGDDLLEAISVNVTVSHLLFTLIAHTSQGEDDGVANLRSDALACLMILCEDNVRLAKKVVDSSCFETMVALKDEVDSDGILACATLHNIFAALDGSKDAPHIPNADDSILIPTLAKAVAAITPGQTGTNGSGWSSPVEQQQLALETLASIGTGLNSAMSGSAPQKEEVTETKDDEDMGEADEPVGSDGEDGEEAEGDDDDEMDADAMETDMEMVTGADGGDDDDENINDLPVLKALLQKAMPEVIRVACIQPADDDGMRLQSHALSALNNIAWSLSLVDISDDHNAGIQKAWAPVGRSLWEQVISPILSTDTADVGLAAQVTGLAWAVSRSLGGKTPLKADEHRKFITLYQATKGLEAQDPEDPFQSLGVKCLGVLGQLAIDPAPTDLNREIGTFLVTVLASLPDTPAADAVEALNQVFDIYSDEGYAYDKQVFWKDNFMSHLEEVLPKARALVKTIDKKSKTELRTRADEAVLNLTRFLAYKKKHKP</sequence>
<reference evidence="4 5" key="1">
    <citation type="submission" date="2018-01" db="EMBL/GenBank/DDBJ databases">
        <title>Harnessing the power of phylogenomics to disentangle the directionality and signatures of interkingdom host jumping in the parasitic fungal genus Tolypocladium.</title>
        <authorList>
            <person name="Quandt C.A."/>
            <person name="Patterson W."/>
            <person name="Spatafora J.W."/>
        </authorList>
    </citation>
    <scope>NUCLEOTIDE SEQUENCE [LARGE SCALE GENOMIC DNA]</scope>
    <source>
        <strain evidence="4 5">NRBC 100945</strain>
    </source>
</reference>
<dbReference type="InterPro" id="IPR052616">
    <property type="entry name" value="SYO1-like"/>
</dbReference>
<dbReference type="STRING" id="94208.A0A2S4L0G2"/>
<feature type="compositionally biased region" description="Polar residues" evidence="2">
    <location>
        <begin position="324"/>
        <end position="333"/>
    </location>
</feature>
<dbReference type="GO" id="GO:0006606">
    <property type="term" value="P:protein import into nucleus"/>
    <property type="evidence" value="ECO:0007669"/>
    <property type="project" value="TreeGrafter"/>
</dbReference>
<dbReference type="AlphaFoldDB" id="A0A2S4L0G2"/>
<comment type="caution">
    <text evidence="4">The sequence shown here is derived from an EMBL/GenBank/DDBJ whole genome shotgun (WGS) entry which is preliminary data.</text>
</comment>
<dbReference type="Proteomes" id="UP000237481">
    <property type="component" value="Unassembled WGS sequence"/>
</dbReference>
<dbReference type="InterPro" id="IPR057990">
    <property type="entry name" value="TPR_SYO1"/>
</dbReference>
<evidence type="ECO:0000313" key="4">
    <source>
        <dbReference type="EMBL" id="POR35928.1"/>
    </source>
</evidence>
<evidence type="ECO:0000259" key="3">
    <source>
        <dbReference type="Pfam" id="PF25567"/>
    </source>
</evidence>
<dbReference type="OrthoDB" id="288703at2759"/>
<feature type="compositionally biased region" description="Acidic residues" evidence="2">
    <location>
        <begin position="343"/>
        <end position="373"/>
    </location>
</feature>
<proteinExistence type="inferred from homology"/>
<protein>
    <submittedName>
        <fullName evidence="4">ARM-like repeat-containing protein</fullName>
    </submittedName>
</protein>
<dbReference type="InterPro" id="IPR011989">
    <property type="entry name" value="ARM-like"/>
</dbReference>
<comment type="similarity">
    <text evidence="1">Belongs to the nuclear import and ribosome assembly adapter family.</text>
</comment>
<feature type="domain" description="SYO1-like TPR repeats" evidence="3">
    <location>
        <begin position="430"/>
        <end position="657"/>
    </location>
</feature>
<dbReference type="CDD" id="cd13394">
    <property type="entry name" value="Syo1_like"/>
    <property type="match status" value="1"/>
</dbReference>
<organism evidence="4 5">
    <name type="scientific">Tolypocladium paradoxum</name>
    <dbReference type="NCBI Taxonomy" id="94208"/>
    <lineage>
        <taxon>Eukaryota</taxon>
        <taxon>Fungi</taxon>
        <taxon>Dikarya</taxon>
        <taxon>Ascomycota</taxon>
        <taxon>Pezizomycotina</taxon>
        <taxon>Sordariomycetes</taxon>
        <taxon>Hypocreomycetidae</taxon>
        <taxon>Hypocreales</taxon>
        <taxon>Ophiocordycipitaceae</taxon>
        <taxon>Tolypocladium</taxon>
    </lineage>
</organism>
<name>A0A2S4L0G2_9HYPO</name>
<evidence type="ECO:0000256" key="1">
    <source>
        <dbReference type="ARBA" id="ARBA00049983"/>
    </source>
</evidence>
<dbReference type="PANTHER" id="PTHR13347:SF1">
    <property type="entry name" value="HEAT REPEAT-CONTAINING PROTEIN 3"/>
    <property type="match status" value="1"/>
</dbReference>
<evidence type="ECO:0000256" key="2">
    <source>
        <dbReference type="SAM" id="MobiDB-lite"/>
    </source>
</evidence>
<keyword evidence="5" id="KW-1185">Reference proteome</keyword>